<proteinExistence type="predicted"/>
<reference evidence="1 2" key="1">
    <citation type="journal article" date="2019" name="Sci. Rep.">
        <title>Orb-weaving spider Araneus ventricosus genome elucidates the spidroin gene catalogue.</title>
        <authorList>
            <person name="Kono N."/>
            <person name="Nakamura H."/>
            <person name="Ohtoshi R."/>
            <person name="Moran D.A.P."/>
            <person name="Shinohara A."/>
            <person name="Yoshida Y."/>
            <person name="Fujiwara M."/>
            <person name="Mori M."/>
            <person name="Tomita M."/>
            <person name="Arakawa K."/>
        </authorList>
    </citation>
    <scope>NUCLEOTIDE SEQUENCE [LARGE SCALE GENOMIC DNA]</scope>
</reference>
<name>A0A4Y2AZE0_ARAVE</name>
<evidence type="ECO:0000313" key="1">
    <source>
        <dbReference type="EMBL" id="GBL84396.1"/>
    </source>
</evidence>
<protein>
    <submittedName>
        <fullName evidence="1">Uncharacterized protein</fullName>
    </submittedName>
</protein>
<accession>A0A4Y2AZE0</accession>
<organism evidence="1 2">
    <name type="scientific">Araneus ventricosus</name>
    <name type="common">Orbweaver spider</name>
    <name type="synonym">Epeira ventricosa</name>
    <dbReference type="NCBI Taxonomy" id="182803"/>
    <lineage>
        <taxon>Eukaryota</taxon>
        <taxon>Metazoa</taxon>
        <taxon>Ecdysozoa</taxon>
        <taxon>Arthropoda</taxon>
        <taxon>Chelicerata</taxon>
        <taxon>Arachnida</taxon>
        <taxon>Araneae</taxon>
        <taxon>Araneomorphae</taxon>
        <taxon>Entelegynae</taxon>
        <taxon>Araneoidea</taxon>
        <taxon>Araneidae</taxon>
        <taxon>Araneus</taxon>
    </lineage>
</organism>
<gene>
    <name evidence="1" type="ORF">AVEN_117164_1</name>
</gene>
<keyword evidence="2" id="KW-1185">Reference proteome</keyword>
<sequence length="135" mass="15794">MLSAVRALTRNDEVMIHNKAVYSNSALHQKDQIRRLRVQIIPRSPLYRRNRTGDLWVSEPKILTTRQKEFPMSGSGYWLIYIRVRWRSTVRHTYHVSIKSSSGGLYPRPCAKSKQTLHYLRGKTMDLMHSLGSRV</sequence>
<comment type="caution">
    <text evidence="1">The sequence shown here is derived from an EMBL/GenBank/DDBJ whole genome shotgun (WGS) entry which is preliminary data.</text>
</comment>
<dbReference type="EMBL" id="BGPR01000037">
    <property type="protein sequence ID" value="GBL84396.1"/>
    <property type="molecule type" value="Genomic_DNA"/>
</dbReference>
<evidence type="ECO:0000313" key="2">
    <source>
        <dbReference type="Proteomes" id="UP000499080"/>
    </source>
</evidence>
<dbReference type="Proteomes" id="UP000499080">
    <property type="component" value="Unassembled WGS sequence"/>
</dbReference>
<dbReference type="AlphaFoldDB" id="A0A4Y2AZE0"/>